<evidence type="ECO:0000313" key="2">
    <source>
        <dbReference type="Proteomes" id="UP001565927"/>
    </source>
</evidence>
<proteinExistence type="predicted"/>
<dbReference type="RefSeq" id="WP_370442870.1">
    <property type="nucleotide sequence ID" value="NZ_JBGFTU010000026.1"/>
</dbReference>
<name>A0ABV4H6D3_9ACTN</name>
<reference evidence="1 2" key="1">
    <citation type="submission" date="2024-07" db="EMBL/GenBank/DDBJ databases">
        <authorList>
            <person name="Thanompreechachai J."/>
            <person name="Duangmal K."/>
        </authorList>
    </citation>
    <scope>NUCLEOTIDE SEQUENCE [LARGE SCALE GENOMIC DNA]</scope>
    <source>
        <strain evidence="1 2">LSe6-4</strain>
    </source>
</reference>
<protein>
    <submittedName>
        <fullName evidence="1">Uncharacterized protein</fullName>
    </submittedName>
</protein>
<dbReference type="EMBL" id="JBGFTU010000026">
    <property type="protein sequence ID" value="MEZ0166654.1"/>
    <property type="molecule type" value="Genomic_DNA"/>
</dbReference>
<evidence type="ECO:0000313" key="1">
    <source>
        <dbReference type="EMBL" id="MEZ0166654.1"/>
    </source>
</evidence>
<sequence>MVVVEVELDAAVVAGEEAGGGVPGTTAFSVESTAQLANRLVEVAADVAEPLPGSIGSEHPQFASTGAGGLPVDDLDLDPVRWHLLQEGAGDALVQFVHFCGVHCVKTLSLCQ</sequence>
<keyword evidence="2" id="KW-1185">Reference proteome</keyword>
<accession>A0ABV4H6D3</accession>
<comment type="caution">
    <text evidence="1">The sequence shown here is derived from an EMBL/GenBank/DDBJ whole genome shotgun (WGS) entry which is preliminary data.</text>
</comment>
<dbReference type="Proteomes" id="UP001565927">
    <property type="component" value="Unassembled WGS sequence"/>
</dbReference>
<gene>
    <name evidence="1" type="ORF">AB2L27_18000</name>
</gene>
<organism evidence="1 2">
    <name type="scientific">Kineococcus halophytocola</name>
    <dbReference type="NCBI Taxonomy" id="3234027"/>
    <lineage>
        <taxon>Bacteria</taxon>
        <taxon>Bacillati</taxon>
        <taxon>Actinomycetota</taxon>
        <taxon>Actinomycetes</taxon>
        <taxon>Kineosporiales</taxon>
        <taxon>Kineosporiaceae</taxon>
        <taxon>Kineococcus</taxon>
    </lineage>
</organism>